<feature type="transmembrane region" description="Helical" evidence="1">
    <location>
        <begin position="108"/>
        <end position="126"/>
    </location>
</feature>
<dbReference type="InterPro" id="IPR029787">
    <property type="entry name" value="Nucleotide_cyclase"/>
</dbReference>
<evidence type="ECO:0000259" key="2">
    <source>
        <dbReference type="PROSITE" id="PS50887"/>
    </source>
</evidence>
<dbReference type="Gene3D" id="3.30.70.270">
    <property type="match status" value="1"/>
</dbReference>
<comment type="caution">
    <text evidence="3">The sequence shown here is derived from an EMBL/GenBank/DDBJ whole genome shotgun (WGS) entry which is preliminary data.</text>
</comment>
<dbReference type="CDD" id="cd01949">
    <property type="entry name" value="GGDEF"/>
    <property type="match status" value="1"/>
</dbReference>
<dbReference type="PATRIC" id="fig|1194972.3.peg.692"/>
<feature type="transmembrane region" description="Helical" evidence="1">
    <location>
        <begin position="133"/>
        <end position="152"/>
    </location>
</feature>
<dbReference type="PANTHER" id="PTHR45138:SF9">
    <property type="entry name" value="DIGUANYLATE CYCLASE DGCM-RELATED"/>
    <property type="match status" value="1"/>
</dbReference>
<evidence type="ECO:0000313" key="3">
    <source>
        <dbReference type="EMBL" id="EJZ11957.1"/>
    </source>
</evidence>
<keyword evidence="1" id="KW-0812">Transmembrane</keyword>
<dbReference type="InterPro" id="IPR000160">
    <property type="entry name" value="GGDEF_dom"/>
</dbReference>
<protein>
    <submittedName>
        <fullName evidence="3">Diguanylate cyclase</fullName>
    </submittedName>
</protein>
<dbReference type="NCBIfam" id="TIGR00254">
    <property type="entry name" value="GGDEF"/>
    <property type="match status" value="1"/>
</dbReference>
<dbReference type="Pfam" id="PF00990">
    <property type="entry name" value="GGDEF"/>
    <property type="match status" value="1"/>
</dbReference>
<dbReference type="InterPro" id="IPR043128">
    <property type="entry name" value="Rev_trsase/Diguanyl_cyclase"/>
</dbReference>
<proteinExistence type="predicted"/>
<feature type="transmembrane region" description="Helical" evidence="1">
    <location>
        <begin position="60"/>
        <end position="78"/>
    </location>
</feature>
<feature type="domain" description="GGDEF" evidence="2">
    <location>
        <begin position="221"/>
        <end position="355"/>
    </location>
</feature>
<dbReference type="GO" id="GO:0052621">
    <property type="term" value="F:diguanylate cyclase activity"/>
    <property type="evidence" value="ECO:0007669"/>
    <property type="project" value="TreeGrafter"/>
</dbReference>
<dbReference type="HOGENOM" id="CLU_000445_11_14_11"/>
<organism evidence="3 4">
    <name type="scientific">Mycolicibacterium vaccae ATCC 25954</name>
    <dbReference type="NCBI Taxonomy" id="1194972"/>
    <lineage>
        <taxon>Bacteria</taxon>
        <taxon>Bacillati</taxon>
        <taxon>Actinomycetota</taxon>
        <taxon>Actinomycetes</taxon>
        <taxon>Mycobacteriales</taxon>
        <taxon>Mycobacteriaceae</taxon>
        <taxon>Mycolicibacterium</taxon>
    </lineage>
</organism>
<accession>K0UXX9</accession>
<dbReference type="eggNOG" id="COG2199">
    <property type="taxonomic scope" value="Bacteria"/>
</dbReference>
<dbReference type="SMART" id="SM00267">
    <property type="entry name" value="GGDEF"/>
    <property type="match status" value="1"/>
</dbReference>
<feature type="transmembrane region" description="Helical" evidence="1">
    <location>
        <begin position="85"/>
        <end position="102"/>
    </location>
</feature>
<dbReference type="GO" id="GO:0005886">
    <property type="term" value="C:plasma membrane"/>
    <property type="evidence" value="ECO:0007669"/>
    <property type="project" value="TreeGrafter"/>
</dbReference>
<dbReference type="InterPro" id="IPR050469">
    <property type="entry name" value="Diguanylate_Cyclase"/>
</dbReference>
<dbReference type="SUPFAM" id="SSF55073">
    <property type="entry name" value="Nucleotide cyclase"/>
    <property type="match status" value="1"/>
</dbReference>
<name>K0UXX9_MYCVA</name>
<keyword evidence="4" id="KW-1185">Reference proteome</keyword>
<keyword evidence="1" id="KW-0472">Membrane</keyword>
<sequence length="362" mass="37664">MMQRDQRRADHYEWFSGFLAARGAARPVRLLVAGTAVSMAAALLVLLTGAGGPQGQAERAMLLLAVGGGVAGTLLWLWRWPTRTQSSAFTMVTALSIALACVGYPDPLAGLLGCIAFATIGAYAAFFHSTRMVLGIVVFAAAVAFSRAVMLAGDGRTALAAVDFFLVVQANIAMPVAIHTLLRALRGDLVDADLDPLTGLLNRRAFRRLTLNMFDTGRGDGYLLVALLDLDDFKGVNDAHGHLVGDQMLVAVADALRAAATPTAVIARSGGEEFLIADVVPSADAVTSCQQVCDAIAGLRSPAVVTASAGTAVAALSDLPADARDDLVDNLLTAADAAMYRAKRNGGNQCHHHGVWSSAGPS</sequence>
<dbReference type="GO" id="GO:1902201">
    <property type="term" value="P:negative regulation of bacterial-type flagellum-dependent cell motility"/>
    <property type="evidence" value="ECO:0007669"/>
    <property type="project" value="TreeGrafter"/>
</dbReference>
<evidence type="ECO:0000313" key="4">
    <source>
        <dbReference type="Proteomes" id="UP000006072"/>
    </source>
</evidence>
<keyword evidence="1" id="KW-1133">Transmembrane helix</keyword>
<dbReference type="AlphaFoldDB" id="K0UXX9"/>
<reference evidence="3 4" key="1">
    <citation type="journal article" date="2012" name="J. Bacteriol.">
        <title>Complete Genome Sequence of Mycobacterium vaccae Type Strain ATCC 25954.</title>
        <authorList>
            <person name="Ho Y.S."/>
            <person name="Adroub S.A."/>
            <person name="Abadi M."/>
            <person name="Al Alwan B."/>
            <person name="Alkhateeb R."/>
            <person name="Gao G."/>
            <person name="Ragab A."/>
            <person name="Ali S."/>
            <person name="van Soolingen D."/>
            <person name="Bitter W."/>
            <person name="Pain A."/>
            <person name="Abdallah A.M."/>
        </authorList>
    </citation>
    <scope>NUCLEOTIDE SEQUENCE [LARGE SCALE GENOMIC DNA]</scope>
    <source>
        <strain evidence="3 4">ATCC 25954</strain>
    </source>
</reference>
<dbReference type="EMBL" id="ALQA01000005">
    <property type="protein sequence ID" value="EJZ11957.1"/>
    <property type="molecule type" value="Genomic_DNA"/>
</dbReference>
<evidence type="ECO:0000256" key="1">
    <source>
        <dbReference type="SAM" id="Phobius"/>
    </source>
</evidence>
<dbReference type="Proteomes" id="UP000006072">
    <property type="component" value="Unassembled WGS sequence"/>
</dbReference>
<feature type="transmembrane region" description="Helical" evidence="1">
    <location>
        <begin position="28"/>
        <end position="48"/>
    </location>
</feature>
<gene>
    <name evidence="3" type="ORF">MVAC_03426</name>
</gene>
<dbReference type="PANTHER" id="PTHR45138">
    <property type="entry name" value="REGULATORY COMPONENTS OF SENSORY TRANSDUCTION SYSTEM"/>
    <property type="match status" value="1"/>
</dbReference>
<dbReference type="GO" id="GO:0043709">
    <property type="term" value="P:cell adhesion involved in single-species biofilm formation"/>
    <property type="evidence" value="ECO:0007669"/>
    <property type="project" value="TreeGrafter"/>
</dbReference>
<dbReference type="PROSITE" id="PS50887">
    <property type="entry name" value="GGDEF"/>
    <property type="match status" value="1"/>
</dbReference>